<dbReference type="PANTHER" id="PTHR11362:SF82">
    <property type="entry name" value="PHOSPHATIDYLETHANOLAMINE-BINDING PROTEIN 4"/>
    <property type="match status" value="1"/>
</dbReference>
<sequence length="233" mass="24822">MLSASIITSIALAVAPALAIPPPIFGFPDSGNHTELTVEYTFNGNITTTVQEGMLFGGNITQQQPQLSVNANLYQSVADYDGQYTIIMVDPDASTPEDPSRRFILHWMAPNVTQAQSIGGIRQLSPPSTAGTGVQDFVSYRAPTPGTNSSAHRYIIYAFEQPATFTIPSEYASLAGGQNRSNFNLTTFMSAAGLARPAAAEFFYVNRQTQVPVDFVALPGGTYPGGNGGAIFE</sequence>
<dbReference type="AlphaFoldDB" id="A0A9W8Z2E4"/>
<evidence type="ECO:0000313" key="2">
    <source>
        <dbReference type="EMBL" id="KAJ4397597.1"/>
    </source>
</evidence>
<accession>A0A9W8Z2E4</accession>
<comment type="caution">
    <text evidence="2">The sequence shown here is derived from an EMBL/GenBank/DDBJ whole genome shotgun (WGS) entry which is preliminary data.</text>
</comment>
<keyword evidence="3" id="KW-1185">Reference proteome</keyword>
<dbReference type="Gene3D" id="3.90.280.10">
    <property type="entry name" value="PEBP-like"/>
    <property type="match status" value="1"/>
</dbReference>
<dbReference type="CDD" id="cd00866">
    <property type="entry name" value="PEBP_euk"/>
    <property type="match status" value="1"/>
</dbReference>
<feature type="chain" id="PRO_5040807198" description="PEBP-like protein" evidence="1">
    <location>
        <begin position="20"/>
        <end position="233"/>
    </location>
</feature>
<dbReference type="InterPro" id="IPR035810">
    <property type="entry name" value="PEBP_euk"/>
</dbReference>
<dbReference type="EMBL" id="JAPEVB010000001">
    <property type="protein sequence ID" value="KAJ4397597.1"/>
    <property type="molecule type" value="Genomic_DNA"/>
</dbReference>
<dbReference type="SUPFAM" id="SSF49777">
    <property type="entry name" value="PEBP-like"/>
    <property type="match status" value="1"/>
</dbReference>
<keyword evidence="1" id="KW-0732">Signal</keyword>
<evidence type="ECO:0000313" key="3">
    <source>
        <dbReference type="Proteomes" id="UP001140453"/>
    </source>
</evidence>
<organism evidence="2 3">
    <name type="scientific">Gnomoniopsis smithogilvyi</name>
    <dbReference type="NCBI Taxonomy" id="1191159"/>
    <lineage>
        <taxon>Eukaryota</taxon>
        <taxon>Fungi</taxon>
        <taxon>Dikarya</taxon>
        <taxon>Ascomycota</taxon>
        <taxon>Pezizomycotina</taxon>
        <taxon>Sordariomycetes</taxon>
        <taxon>Sordariomycetidae</taxon>
        <taxon>Diaporthales</taxon>
        <taxon>Gnomoniaceae</taxon>
        <taxon>Gnomoniopsis</taxon>
    </lineage>
</organism>
<proteinExistence type="predicted"/>
<evidence type="ECO:0008006" key="4">
    <source>
        <dbReference type="Google" id="ProtNLM"/>
    </source>
</evidence>
<name>A0A9W8Z2E4_9PEZI</name>
<evidence type="ECO:0000256" key="1">
    <source>
        <dbReference type="SAM" id="SignalP"/>
    </source>
</evidence>
<dbReference type="Proteomes" id="UP001140453">
    <property type="component" value="Unassembled WGS sequence"/>
</dbReference>
<protein>
    <recommendedName>
        <fullName evidence="4">PEBP-like protein</fullName>
    </recommendedName>
</protein>
<dbReference type="PANTHER" id="PTHR11362">
    <property type="entry name" value="PHOSPHATIDYLETHANOLAMINE-BINDING PROTEIN"/>
    <property type="match status" value="1"/>
</dbReference>
<dbReference type="InterPro" id="IPR008914">
    <property type="entry name" value="PEBP"/>
</dbReference>
<dbReference type="Pfam" id="PF01161">
    <property type="entry name" value="PBP"/>
    <property type="match status" value="1"/>
</dbReference>
<dbReference type="OrthoDB" id="2506647at2759"/>
<gene>
    <name evidence="2" type="ORF">N0V93_001830</name>
</gene>
<feature type="signal peptide" evidence="1">
    <location>
        <begin position="1"/>
        <end position="19"/>
    </location>
</feature>
<dbReference type="InterPro" id="IPR036610">
    <property type="entry name" value="PEBP-like_sf"/>
</dbReference>
<reference evidence="2" key="1">
    <citation type="submission" date="2022-10" db="EMBL/GenBank/DDBJ databases">
        <title>Tapping the CABI collections for fungal endophytes: first genome assemblies for Collariella, Neodidymelliopsis, Ascochyta clinopodiicola, Didymella pomorum, Didymosphaeria variabile, Neocosmospora piperis and Neocucurbitaria cava.</title>
        <authorList>
            <person name="Hill R."/>
        </authorList>
    </citation>
    <scope>NUCLEOTIDE SEQUENCE</scope>
    <source>
        <strain evidence="2">IMI 355082</strain>
    </source>
</reference>